<dbReference type="Proteomes" id="UP000295066">
    <property type="component" value="Unassembled WGS sequence"/>
</dbReference>
<organism evidence="7 8">
    <name type="scientific">Aminivibrio pyruvatiphilus</name>
    <dbReference type="NCBI Taxonomy" id="1005740"/>
    <lineage>
        <taxon>Bacteria</taxon>
        <taxon>Thermotogati</taxon>
        <taxon>Synergistota</taxon>
        <taxon>Synergistia</taxon>
        <taxon>Synergistales</taxon>
        <taxon>Aminobacteriaceae</taxon>
        <taxon>Aminivibrio</taxon>
    </lineage>
</organism>
<dbReference type="PANTHER" id="PTHR43652">
    <property type="entry name" value="BASIC AMINO ACID ANTIPORTER YFCC-RELATED"/>
    <property type="match status" value="1"/>
</dbReference>
<sequence>MAEAVQKKSRVPHVFALMFIITVLMAVLTWLIPAGQYERVKEGTVTKVVADSFKVVDANPQGFWEIFNSVVKGWVQSASMIFMVFFVGGAIRILEETGTIRVGMNRIVHKLKGKELWAVAIIMLLMSIGGATGVFANPVVALIPLGILLAKGLGYDSVVGFAMIYLGSYAGFNVGWGNVFTVGIAHTVAELPMFSGFGVRVFFHIVNLLLTFGFVYLYIRKVKADPTRSLVYSAEEAAQQANHFEEHESMDLRHMICTAIVVISFGAIIYGSLQLKWGIDHYSVVFFMMAVSCGLIGGLGMNGTAVAFVKGCGSMAYAALVIGMARAISVVMTDGKIIDTVVYYLSLPISKYGPVIGANLMFFANIVINFFIPSGSGQAVTVMPIMVPLADLTGITRQVAVQAFQFGDGFTNCFIPTASVVMGCLGIAGIAYEKYVKWIFPLIALQIVLAMVALTVLQTIGWS</sequence>
<keyword evidence="5 6" id="KW-0472">Membrane</keyword>
<feature type="transmembrane region" description="Helical" evidence="6">
    <location>
        <begin position="438"/>
        <end position="457"/>
    </location>
</feature>
<feature type="transmembrane region" description="Helical" evidence="6">
    <location>
        <begin position="201"/>
        <end position="219"/>
    </location>
</feature>
<feature type="transmembrane region" description="Helical" evidence="6">
    <location>
        <begin position="115"/>
        <end position="136"/>
    </location>
</feature>
<reference evidence="7 8" key="1">
    <citation type="submission" date="2019-03" db="EMBL/GenBank/DDBJ databases">
        <title>Genomic Encyclopedia of Type Strains, Phase IV (KMG-IV): sequencing the most valuable type-strain genomes for metagenomic binning, comparative biology and taxonomic classification.</title>
        <authorList>
            <person name="Goeker M."/>
        </authorList>
    </citation>
    <scope>NUCLEOTIDE SEQUENCE [LARGE SCALE GENOMIC DNA]</scope>
    <source>
        <strain evidence="7 8">DSM 25964</strain>
    </source>
</reference>
<dbReference type="InterPro" id="IPR051679">
    <property type="entry name" value="DASS-Related_Transporters"/>
</dbReference>
<feature type="transmembrane region" description="Helical" evidence="6">
    <location>
        <begin position="315"/>
        <end position="332"/>
    </location>
</feature>
<feature type="transmembrane region" description="Helical" evidence="6">
    <location>
        <begin position="413"/>
        <end position="432"/>
    </location>
</feature>
<name>A0A4R8M2X0_9BACT</name>
<dbReference type="PANTHER" id="PTHR43652:SF6">
    <property type="entry name" value="ARGININE REPRESSOR"/>
    <property type="match status" value="1"/>
</dbReference>
<keyword evidence="3 6" id="KW-0812">Transmembrane</keyword>
<comment type="subcellular location">
    <subcellularLocation>
        <location evidence="1">Cell membrane</location>
        <topology evidence="1">Multi-pass membrane protein</topology>
    </subcellularLocation>
</comment>
<keyword evidence="2" id="KW-1003">Cell membrane</keyword>
<keyword evidence="8" id="KW-1185">Reference proteome</keyword>
<evidence type="ECO:0000256" key="1">
    <source>
        <dbReference type="ARBA" id="ARBA00004651"/>
    </source>
</evidence>
<dbReference type="AlphaFoldDB" id="A0A4R8M2X0"/>
<feature type="transmembrane region" description="Helical" evidence="6">
    <location>
        <begin position="172"/>
        <end position="189"/>
    </location>
</feature>
<dbReference type="EMBL" id="SORI01000012">
    <property type="protein sequence ID" value="TDY59520.1"/>
    <property type="molecule type" value="Genomic_DNA"/>
</dbReference>
<feature type="transmembrane region" description="Helical" evidence="6">
    <location>
        <begin position="255"/>
        <end position="273"/>
    </location>
</feature>
<feature type="transmembrane region" description="Helical" evidence="6">
    <location>
        <begin position="12"/>
        <end position="32"/>
    </location>
</feature>
<protein>
    <submittedName>
        <fullName evidence="7">Putative ion transporter superfamily protein YfcC</fullName>
    </submittedName>
</protein>
<evidence type="ECO:0000313" key="7">
    <source>
        <dbReference type="EMBL" id="TDY59520.1"/>
    </source>
</evidence>
<proteinExistence type="predicted"/>
<comment type="caution">
    <text evidence="7">The sequence shown here is derived from an EMBL/GenBank/DDBJ whole genome shotgun (WGS) entry which is preliminary data.</text>
</comment>
<dbReference type="GO" id="GO:0005886">
    <property type="term" value="C:plasma membrane"/>
    <property type="evidence" value="ECO:0007669"/>
    <property type="project" value="UniProtKB-SubCell"/>
</dbReference>
<evidence type="ECO:0000313" key="8">
    <source>
        <dbReference type="Proteomes" id="UP000295066"/>
    </source>
</evidence>
<feature type="transmembrane region" description="Helical" evidence="6">
    <location>
        <begin position="285"/>
        <end position="308"/>
    </location>
</feature>
<dbReference type="Pfam" id="PF03606">
    <property type="entry name" value="DcuC"/>
    <property type="match status" value="1"/>
</dbReference>
<gene>
    <name evidence="7" type="ORF">C8D99_11227</name>
</gene>
<evidence type="ECO:0000256" key="6">
    <source>
        <dbReference type="SAM" id="Phobius"/>
    </source>
</evidence>
<dbReference type="RefSeq" id="WP_133957915.1">
    <property type="nucleotide sequence ID" value="NZ_SORI01000012.1"/>
</dbReference>
<evidence type="ECO:0000256" key="4">
    <source>
        <dbReference type="ARBA" id="ARBA00022989"/>
    </source>
</evidence>
<feature type="transmembrane region" description="Helical" evidence="6">
    <location>
        <begin position="142"/>
        <end position="165"/>
    </location>
</feature>
<dbReference type="InterPro" id="IPR018385">
    <property type="entry name" value="C4_dicarb_anaerob_car-like"/>
</dbReference>
<accession>A0A4R8M2X0</accession>
<feature type="transmembrane region" description="Helical" evidence="6">
    <location>
        <begin position="74"/>
        <end position="94"/>
    </location>
</feature>
<keyword evidence="4 6" id="KW-1133">Transmembrane helix</keyword>
<dbReference type="OrthoDB" id="255482at2"/>
<evidence type="ECO:0000256" key="5">
    <source>
        <dbReference type="ARBA" id="ARBA00023136"/>
    </source>
</evidence>
<evidence type="ECO:0000256" key="3">
    <source>
        <dbReference type="ARBA" id="ARBA00022692"/>
    </source>
</evidence>
<evidence type="ECO:0000256" key="2">
    <source>
        <dbReference type="ARBA" id="ARBA00022475"/>
    </source>
</evidence>